<reference evidence="4" key="1">
    <citation type="submission" date="2016-10" db="EMBL/GenBank/DDBJ databases">
        <authorList>
            <person name="Varghese N."/>
            <person name="Submissions S."/>
        </authorList>
    </citation>
    <scope>NUCLEOTIDE SEQUENCE [LARGE SCALE GENOMIC DNA]</scope>
    <source>
        <strain evidence="4">Nm76</strain>
    </source>
</reference>
<dbReference type="AlphaFoldDB" id="A0A1H8NA50"/>
<evidence type="ECO:0000313" key="4">
    <source>
        <dbReference type="Proteomes" id="UP000198814"/>
    </source>
</evidence>
<dbReference type="Proteomes" id="UP000198814">
    <property type="component" value="Unassembled WGS sequence"/>
</dbReference>
<evidence type="ECO:0000256" key="2">
    <source>
        <dbReference type="SAM" id="Phobius"/>
    </source>
</evidence>
<evidence type="ECO:0000256" key="1">
    <source>
        <dbReference type="SAM" id="MobiDB-lite"/>
    </source>
</evidence>
<accession>A0A1H8NA50</accession>
<feature type="transmembrane region" description="Helical" evidence="2">
    <location>
        <begin position="605"/>
        <end position="623"/>
    </location>
</feature>
<keyword evidence="2" id="KW-0812">Transmembrane</keyword>
<evidence type="ECO:0000313" key="3">
    <source>
        <dbReference type="EMBL" id="SEO26388.1"/>
    </source>
</evidence>
<dbReference type="EMBL" id="FODO01000007">
    <property type="protein sequence ID" value="SEO26388.1"/>
    <property type="molecule type" value="Genomic_DNA"/>
</dbReference>
<dbReference type="STRING" id="42354.SAMN05216333_10732"/>
<protein>
    <submittedName>
        <fullName evidence="3">Uncharacterized protein</fullName>
    </submittedName>
</protein>
<keyword evidence="4" id="KW-1185">Reference proteome</keyword>
<feature type="region of interest" description="Disordered" evidence="1">
    <location>
        <begin position="290"/>
        <end position="310"/>
    </location>
</feature>
<proteinExistence type="predicted"/>
<name>A0A1H8NA50_9PROT</name>
<keyword evidence="2" id="KW-1133">Transmembrane helix</keyword>
<keyword evidence="2" id="KW-0472">Membrane</keyword>
<dbReference type="OrthoDB" id="9816502at2"/>
<gene>
    <name evidence="3" type="ORF">SAMN05216333_10732</name>
</gene>
<feature type="transmembrane region" description="Helical" evidence="2">
    <location>
        <begin position="629"/>
        <end position="645"/>
    </location>
</feature>
<sequence length="1104" mass="122729">MAIGTYTFLPWLRQGVANNIQSADLDASVKTRTSVAVSLNIKGSGGEGGDVAAPVNKNVALYGPGDIVGIESRAIIKTEPLNWITNFEPNYLCHIEFYDEDFPWRYTPAAPAGSRLRPWVTLIVLTEAEFAEGGNISGKPLPFIDIKANPLTTVFPKAEELWAWAHVHVNKNIAGNQDAPQAPDINTALSQLQTVLAQNADEAYSRIVCPRKLTPNERYHAFLIPTFETGRLAGLGMNPDDAPHATFSAWGEGRPAPAQFPFYYRWFFRTGSQGDFEYLVRLLEPKPADSRVGRRDMDVQNPGSNISGIQNPDLEGVLKLGGALLAPLSSEAEQEIAKWENWDQPYPHVFQQELAAFLNLSDDYARLAADAAHQNTDLPTEIQTDPDPLITPPIYGRWHALRNRVLKEADGSDAPNNDNWLHELNLDPRWRSAAGFGTDVIIANQEEYMDAAWDQVGDVLEANRQIRLAQLAKITANSWYQKQVLPLQQISHDKILLMTAPVQKRVISQGITVSHRIKQSPVTSALTSAPLRRMLRPNGRLQKLSTFDESIHPNNLITRVNDGIVTAAPPHVIPATLPSLDNLSQDAQPKNVPSWLLDLLKRYPFIPYLLLALILLLVVVLAITGVSTGVWAVAAAVSAGLLWAYRTAQRLITQMNQADSVSETAQTPAAVDAMPPSSNFVLTPELNPLALDPANPPQPASAGGTDSIQSSRFKTALKDSYTVLQNGLQAGVIPATVPVNMAQLATDTLVKLNPAVTIPKWTLGNILLPAHILELIGEKFVEAMAYPEFDVPMYKPLVDKSTELFVPNLNFIAQNTITLLKTNQPFIESYMVGLNHEFARELLWREYPTDQRGSYFRQFWDVSGFLSPTEDSKQRREELKDIPPIHRWSRFSKLGEHDHREQGLENEEELVLVIRGELLKKYPNAVIYAQKAKWQPISKTNPAPNKKTERVFDDSVPIKTPLYEAQVKPDIYFFGFDLTEEEARGNPEVDNEPGWFFVIKERPGEPRFGLDIDREGPIQVWNDLAWTDVAPGISDGEFIDIAAAPARSLPNTQPGGTAQEKAEQWKEDHLLSWTNNINSAELAYILFQAPVLVGVHAAEMLPRD</sequence>
<organism evidence="3 4">
    <name type="scientific">Nitrosomonas oligotropha</name>
    <dbReference type="NCBI Taxonomy" id="42354"/>
    <lineage>
        <taxon>Bacteria</taxon>
        <taxon>Pseudomonadati</taxon>
        <taxon>Pseudomonadota</taxon>
        <taxon>Betaproteobacteria</taxon>
        <taxon>Nitrosomonadales</taxon>
        <taxon>Nitrosomonadaceae</taxon>
        <taxon>Nitrosomonas</taxon>
    </lineage>
</organism>
<feature type="compositionally biased region" description="Polar residues" evidence="1">
    <location>
        <begin position="301"/>
        <end position="310"/>
    </location>
</feature>
<dbReference type="RefSeq" id="WP_090320123.1">
    <property type="nucleotide sequence ID" value="NZ_FNOE01000017.1"/>
</dbReference>